<dbReference type="InterPro" id="IPR005123">
    <property type="entry name" value="Oxoglu/Fe-dep_dioxygenase_dom"/>
</dbReference>
<dbReference type="InterPro" id="IPR050295">
    <property type="entry name" value="Plant_2OG-oxidoreductases"/>
</dbReference>
<feature type="domain" description="Fe2OG dioxygenase" evidence="5">
    <location>
        <begin position="4"/>
        <end position="166"/>
    </location>
</feature>
<dbReference type="AlphaFoldDB" id="A0A2N9EEG2"/>
<dbReference type="PROSITE" id="PS51471">
    <property type="entry name" value="FE2OG_OXY"/>
    <property type="match status" value="1"/>
</dbReference>
<dbReference type="Pfam" id="PF03171">
    <property type="entry name" value="2OG-FeII_Oxy"/>
    <property type="match status" value="1"/>
</dbReference>
<dbReference type="GO" id="GO:0031418">
    <property type="term" value="F:L-ascorbic acid binding"/>
    <property type="evidence" value="ECO:0007669"/>
    <property type="project" value="UniProtKB-KW"/>
</dbReference>
<dbReference type="GO" id="GO:0016491">
    <property type="term" value="F:oxidoreductase activity"/>
    <property type="evidence" value="ECO:0007669"/>
    <property type="project" value="UniProtKB-KW"/>
</dbReference>
<evidence type="ECO:0000313" key="6">
    <source>
        <dbReference type="EMBL" id="SPC73135.1"/>
    </source>
</evidence>
<keyword evidence="2" id="KW-0847">Vitamin C</keyword>
<sequence>MKTSFQSLTFWKKLIKRDELNPSGYHDNEHTQNVRDWKEVFIYFTQDATEVSASHVLEEVGIMKTCEEYGKAVSDLALKVLHMISLNLGLPTERLDDYFQNQGSFLLVKRKSDGSWIPVKPIPEAFIINIGDCMQVWRNDIYKSVEHRVVVNSTKSRMSIPFFFFLAHTTLVKPLEELVDEKNPKRYKGFNWGKFVANRDWRVFEKQEGGNISTSDFKIV</sequence>
<dbReference type="PANTHER" id="PTHR47991">
    <property type="entry name" value="OXOGLUTARATE/IRON-DEPENDENT DIOXYGENASE"/>
    <property type="match status" value="1"/>
</dbReference>
<dbReference type="Gene3D" id="2.60.120.330">
    <property type="entry name" value="B-lactam Antibiotic, Isopenicillin N Synthase, Chain"/>
    <property type="match status" value="2"/>
</dbReference>
<reference evidence="6" key="1">
    <citation type="submission" date="2018-02" db="EMBL/GenBank/DDBJ databases">
        <authorList>
            <person name="Cohen D.B."/>
            <person name="Kent A.D."/>
        </authorList>
    </citation>
    <scope>NUCLEOTIDE SEQUENCE</scope>
</reference>
<organism evidence="6">
    <name type="scientific">Fagus sylvatica</name>
    <name type="common">Beechnut</name>
    <dbReference type="NCBI Taxonomy" id="28930"/>
    <lineage>
        <taxon>Eukaryota</taxon>
        <taxon>Viridiplantae</taxon>
        <taxon>Streptophyta</taxon>
        <taxon>Embryophyta</taxon>
        <taxon>Tracheophyta</taxon>
        <taxon>Spermatophyta</taxon>
        <taxon>Magnoliopsida</taxon>
        <taxon>eudicotyledons</taxon>
        <taxon>Gunneridae</taxon>
        <taxon>Pentapetalae</taxon>
        <taxon>rosids</taxon>
        <taxon>fabids</taxon>
        <taxon>Fagales</taxon>
        <taxon>Fagaceae</taxon>
        <taxon>Fagus</taxon>
    </lineage>
</organism>
<dbReference type="EMBL" id="OIVN01000042">
    <property type="protein sequence ID" value="SPC73135.1"/>
    <property type="molecule type" value="Genomic_DNA"/>
</dbReference>
<name>A0A2N9EEG2_FAGSY</name>
<evidence type="ECO:0000256" key="2">
    <source>
        <dbReference type="ARBA" id="ARBA00022896"/>
    </source>
</evidence>
<dbReference type="InterPro" id="IPR027443">
    <property type="entry name" value="IPNS-like_sf"/>
</dbReference>
<evidence type="ECO:0000259" key="5">
    <source>
        <dbReference type="PROSITE" id="PS51471"/>
    </source>
</evidence>
<accession>A0A2N9EEG2</accession>
<dbReference type="SUPFAM" id="SSF51197">
    <property type="entry name" value="Clavaminate synthase-like"/>
    <property type="match status" value="1"/>
</dbReference>
<proteinExistence type="inferred from homology"/>
<keyword evidence="1 4" id="KW-0479">Metal-binding</keyword>
<protein>
    <recommendedName>
        <fullName evidence="5">Fe2OG dioxygenase domain-containing protein</fullName>
    </recommendedName>
</protein>
<evidence type="ECO:0000256" key="3">
    <source>
        <dbReference type="ARBA" id="ARBA00023004"/>
    </source>
</evidence>
<evidence type="ECO:0000256" key="4">
    <source>
        <dbReference type="RuleBase" id="RU003682"/>
    </source>
</evidence>
<evidence type="ECO:0000256" key="1">
    <source>
        <dbReference type="ARBA" id="ARBA00022723"/>
    </source>
</evidence>
<keyword evidence="3 4" id="KW-0408">Iron</keyword>
<comment type="similarity">
    <text evidence="4">Belongs to the iron/ascorbate-dependent oxidoreductase family.</text>
</comment>
<dbReference type="GO" id="GO:0046872">
    <property type="term" value="F:metal ion binding"/>
    <property type="evidence" value="ECO:0007669"/>
    <property type="project" value="UniProtKB-KW"/>
</dbReference>
<gene>
    <name evidence="6" type="ORF">FSB_LOCUS1017</name>
</gene>
<dbReference type="InterPro" id="IPR044861">
    <property type="entry name" value="IPNS-like_FE2OG_OXY"/>
</dbReference>
<keyword evidence="4" id="KW-0560">Oxidoreductase</keyword>